<dbReference type="Proteomes" id="UP000827092">
    <property type="component" value="Unassembled WGS sequence"/>
</dbReference>
<name>A0AAV6UET0_9ARAC</name>
<evidence type="ECO:0000256" key="1">
    <source>
        <dbReference type="SAM" id="SignalP"/>
    </source>
</evidence>
<dbReference type="AlphaFoldDB" id="A0AAV6UET0"/>
<evidence type="ECO:0000313" key="2">
    <source>
        <dbReference type="EMBL" id="KAG8182504.1"/>
    </source>
</evidence>
<feature type="signal peptide" evidence="1">
    <location>
        <begin position="1"/>
        <end position="18"/>
    </location>
</feature>
<reference evidence="2 3" key="1">
    <citation type="journal article" date="2022" name="Nat. Ecol. Evol.">
        <title>A masculinizing supergene underlies an exaggerated male reproductive morph in a spider.</title>
        <authorList>
            <person name="Hendrickx F."/>
            <person name="De Corte Z."/>
            <person name="Sonet G."/>
            <person name="Van Belleghem S.M."/>
            <person name="Kostlbacher S."/>
            <person name="Vangestel C."/>
        </authorList>
    </citation>
    <scope>NUCLEOTIDE SEQUENCE [LARGE SCALE GENOMIC DNA]</scope>
    <source>
        <strain evidence="2">W744_W776</strain>
    </source>
</reference>
<accession>A0AAV6UET0</accession>
<proteinExistence type="predicted"/>
<comment type="caution">
    <text evidence="2">The sequence shown here is derived from an EMBL/GenBank/DDBJ whole genome shotgun (WGS) entry which is preliminary data.</text>
</comment>
<protein>
    <recommendedName>
        <fullName evidence="4">Prismalin-14</fullName>
    </recommendedName>
</protein>
<gene>
    <name evidence="2" type="ORF">JTE90_020419</name>
</gene>
<keyword evidence="1" id="KW-0732">Signal</keyword>
<organism evidence="2 3">
    <name type="scientific">Oedothorax gibbosus</name>
    <dbReference type="NCBI Taxonomy" id="931172"/>
    <lineage>
        <taxon>Eukaryota</taxon>
        <taxon>Metazoa</taxon>
        <taxon>Ecdysozoa</taxon>
        <taxon>Arthropoda</taxon>
        <taxon>Chelicerata</taxon>
        <taxon>Arachnida</taxon>
        <taxon>Araneae</taxon>
        <taxon>Araneomorphae</taxon>
        <taxon>Entelegynae</taxon>
        <taxon>Araneoidea</taxon>
        <taxon>Linyphiidae</taxon>
        <taxon>Erigoninae</taxon>
        <taxon>Oedothorax</taxon>
    </lineage>
</organism>
<keyword evidence="3" id="KW-1185">Reference proteome</keyword>
<evidence type="ECO:0000313" key="3">
    <source>
        <dbReference type="Proteomes" id="UP000827092"/>
    </source>
</evidence>
<evidence type="ECO:0008006" key="4">
    <source>
        <dbReference type="Google" id="ProtNLM"/>
    </source>
</evidence>
<dbReference type="EMBL" id="JAFNEN010000461">
    <property type="protein sequence ID" value="KAG8182504.1"/>
    <property type="molecule type" value="Genomic_DNA"/>
</dbReference>
<feature type="chain" id="PRO_5043933241" description="Prismalin-14" evidence="1">
    <location>
        <begin position="19"/>
        <end position="162"/>
    </location>
</feature>
<sequence>MNWLTVASLLSIAIIASCGKPEKDKRKGKILDDEYGYGYGYGYQPVVYPTSKPIISSAYTPVITSKPIIAEKPYNWYGNGNGYDYSSAYGYGYKPHGHKPYYADKPDLGGYYTNKPYYGNYGSYSTYKPVYGYLGSYVYNPHFHGSYKHGIGFAPAYDYIDW</sequence>